<dbReference type="AlphaFoldDB" id="A0AAV5N8P1"/>
<comment type="caution">
    <text evidence="1">The sequence shown here is derived from an EMBL/GenBank/DDBJ whole genome shotgun (WGS) entry which is preliminary data.</text>
</comment>
<proteinExistence type="predicted"/>
<keyword evidence="2" id="KW-1185">Reference proteome</keyword>
<reference evidence="1" key="1">
    <citation type="submission" date="2022-06" db="EMBL/GenBank/DDBJ databases">
        <title>Draft genome sequences of Leminorella grimontii str. JCM5902.</title>
        <authorList>
            <person name="Wakabayashi Y."/>
            <person name="Kojima K."/>
        </authorList>
    </citation>
    <scope>NUCLEOTIDE SEQUENCE</scope>
    <source>
        <strain evidence="1">JCM 5902</strain>
    </source>
</reference>
<sequence length="105" mass="11806">MRAAYRLPRVSRATQNDPIPPHLESLFITNAHPLVFPRFEPDTEQLCGYCMALSQTLTEQELPPDVEQTLSDLLFGLVSYLAAELKAPRWVRMGNRVVPVNGGEL</sequence>
<gene>
    <name evidence="1" type="ORF">SOASR030_34710</name>
</gene>
<dbReference type="Proteomes" id="UP001058124">
    <property type="component" value="Unassembled WGS sequence"/>
</dbReference>
<evidence type="ECO:0000313" key="1">
    <source>
        <dbReference type="EMBL" id="GKX57359.1"/>
    </source>
</evidence>
<organism evidence="1 2">
    <name type="scientific">Leminorella grimontii</name>
    <dbReference type="NCBI Taxonomy" id="82981"/>
    <lineage>
        <taxon>Bacteria</taxon>
        <taxon>Pseudomonadati</taxon>
        <taxon>Pseudomonadota</taxon>
        <taxon>Gammaproteobacteria</taxon>
        <taxon>Enterobacterales</taxon>
        <taxon>Budviciaceae</taxon>
        <taxon>Leminorella</taxon>
    </lineage>
</organism>
<name>A0AAV5N8P1_9GAMM</name>
<dbReference type="EMBL" id="BRLH01000014">
    <property type="protein sequence ID" value="GKX57359.1"/>
    <property type="molecule type" value="Genomic_DNA"/>
</dbReference>
<evidence type="ECO:0000313" key="2">
    <source>
        <dbReference type="Proteomes" id="UP001058124"/>
    </source>
</evidence>
<accession>A0AAV5N8P1</accession>
<protein>
    <submittedName>
        <fullName evidence="1">Uncharacterized protein</fullName>
    </submittedName>
</protein>